<dbReference type="Gene3D" id="1.10.260.40">
    <property type="entry name" value="lambda repressor-like DNA-binding domains"/>
    <property type="match status" value="1"/>
</dbReference>
<dbReference type="PANTHER" id="PTHR30146">
    <property type="entry name" value="LACI-RELATED TRANSCRIPTIONAL REPRESSOR"/>
    <property type="match status" value="1"/>
</dbReference>
<evidence type="ECO:0000259" key="4">
    <source>
        <dbReference type="PROSITE" id="PS50932"/>
    </source>
</evidence>
<dbReference type="Pfam" id="PF00532">
    <property type="entry name" value="Peripla_BP_1"/>
    <property type="match status" value="1"/>
</dbReference>
<accession>A0A2N9L6C8</accession>
<dbReference type="CDD" id="cd01392">
    <property type="entry name" value="HTH_LacI"/>
    <property type="match status" value="1"/>
</dbReference>
<evidence type="ECO:0000313" key="6">
    <source>
        <dbReference type="Proteomes" id="UP000239735"/>
    </source>
</evidence>
<reference evidence="6" key="1">
    <citation type="submission" date="2018-02" db="EMBL/GenBank/DDBJ databases">
        <authorList>
            <person name="Hausmann B."/>
        </authorList>
    </citation>
    <scope>NUCLEOTIDE SEQUENCE [LARGE SCALE GENOMIC DNA]</scope>
    <source>
        <strain evidence="6">Peat soil MAG SbA5</strain>
    </source>
</reference>
<keyword evidence="3" id="KW-0804">Transcription</keyword>
<gene>
    <name evidence="5" type="ORF">SBA5_170041</name>
</gene>
<dbReference type="InterPro" id="IPR001761">
    <property type="entry name" value="Peripla_BP/Lac1_sug-bd_dom"/>
</dbReference>
<dbReference type="CDD" id="cd06267">
    <property type="entry name" value="PBP1_LacI_sugar_binding-like"/>
    <property type="match status" value="1"/>
</dbReference>
<evidence type="ECO:0000256" key="1">
    <source>
        <dbReference type="ARBA" id="ARBA00023015"/>
    </source>
</evidence>
<dbReference type="GO" id="GO:0003700">
    <property type="term" value="F:DNA-binding transcription factor activity"/>
    <property type="evidence" value="ECO:0007669"/>
    <property type="project" value="TreeGrafter"/>
</dbReference>
<dbReference type="Gene3D" id="3.40.50.2300">
    <property type="match status" value="2"/>
</dbReference>
<organism evidence="5 6">
    <name type="scientific">Candidatus Sulfuritelmatomonas gaucii</name>
    <dbReference type="NCBI Taxonomy" id="2043161"/>
    <lineage>
        <taxon>Bacteria</taxon>
        <taxon>Pseudomonadati</taxon>
        <taxon>Acidobacteriota</taxon>
        <taxon>Terriglobia</taxon>
        <taxon>Terriglobales</taxon>
        <taxon>Acidobacteriaceae</taxon>
        <taxon>Candidatus Sulfuritelmatomonas</taxon>
    </lineage>
</organism>
<proteinExistence type="predicted"/>
<dbReference type="AlphaFoldDB" id="A0A2N9L6C8"/>
<dbReference type="InterPro" id="IPR010982">
    <property type="entry name" value="Lambda_DNA-bd_dom_sf"/>
</dbReference>
<feature type="domain" description="HTH lacI-type" evidence="4">
    <location>
        <begin position="3"/>
        <end position="57"/>
    </location>
</feature>
<evidence type="ECO:0000256" key="2">
    <source>
        <dbReference type="ARBA" id="ARBA00023125"/>
    </source>
</evidence>
<dbReference type="Proteomes" id="UP000239735">
    <property type="component" value="Unassembled WGS sequence"/>
</dbReference>
<keyword evidence="1" id="KW-0805">Transcription regulation</keyword>
<dbReference type="SMART" id="SM00354">
    <property type="entry name" value="HTH_LACI"/>
    <property type="match status" value="1"/>
</dbReference>
<dbReference type="Pfam" id="PF00356">
    <property type="entry name" value="LacI"/>
    <property type="match status" value="1"/>
</dbReference>
<sequence length="338" mass="37357">MVVRLKDIAAELGVSVVTVSRALRDRPDIAEETKAKILDRVKRLNYRPNLTARSLVTGRSSLIGLVVPDLIHPFFAEIAKGLSAKLREKDYFLIVSSSESDPQLEQDEIEHMLAHHLDCFVVASCQKEPDSLRKFGDAGVPLVLIDRSFPRFPCHFVGVDDYEVGELATEHLIAQGCKRIAHIRGPVTNVGNRRAEGYRAALEKHGMGAPENYVVACGEASDSDGETRGRRAMEEILALKPRPDGIFCFNDTVAVGAMDQAFEAGLKIPKHIAIVGCGNFHYSSKLQVPLTSVDQRSREIGERTAKMIMTLLEKPPSARPRTVILKPELIARESSRIK</sequence>
<dbReference type="SUPFAM" id="SSF47413">
    <property type="entry name" value="lambda repressor-like DNA-binding domains"/>
    <property type="match status" value="1"/>
</dbReference>
<name>A0A2N9L6C8_9BACT</name>
<dbReference type="GO" id="GO:0000976">
    <property type="term" value="F:transcription cis-regulatory region binding"/>
    <property type="evidence" value="ECO:0007669"/>
    <property type="project" value="TreeGrafter"/>
</dbReference>
<dbReference type="SUPFAM" id="SSF53822">
    <property type="entry name" value="Periplasmic binding protein-like I"/>
    <property type="match status" value="1"/>
</dbReference>
<keyword evidence="2" id="KW-0238">DNA-binding</keyword>
<dbReference type="PANTHER" id="PTHR30146:SF109">
    <property type="entry name" value="HTH-TYPE TRANSCRIPTIONAL REGULATOR GALS"/>
    <property type="match status" value="1"/>
</dbReference>
<dbReference type="InterPro" id="IPR028082">
    <property type="entry name" value="Peripla_BP_I"/>
</dbReference>
<dbReference type="EMBL" id="OKRB01000072">
    <property type="protein sequence ID" value="SPE18800.1"/>
    <property type="molecule type" value="Genomic_DNA"/>
</dbReference>
<dbReference type="InterPro" id="IPR000843">
    <property type="entry name" value="HTH_LacI"/>
</dbReference>
<evidence type="ECO:0000256" key="3">
    <source>
        <dbReference type="ARBA" id="ARBA00023163"/>
    </source>
</evidence>
<dbReference type="PROSITE" id="PS50932">
    <property type="entry name" value="HTH_LACI_2"/>
    <property type="match status" value="1"/>
</dbReference>
<protein>
    <submittedName>
        <fullName evidence="5">Transcriptional regulator</fullName>
    </submittedName>
</protein>
<evidence type="ECO:0000313" key="5">
    <source>
        <dbReference type="EMBL" id="SPE18800.1"/>
    </source>
</evidence>
<dbReference type="OrthoDB" id="9784962at2"/>